<feature type="domain" description="TniQ" evidence="1">
    <location>
        <begin position="7"/>
        <end position="139"/>
    </location>
</feature>
<reference evidence="2 3" key="1">
    <citation type="submission" date="2018-03" db="EMBL/GenBank/DDBJ databases">
        <title>The Complete Genome of Celeribacter baekdonensis strain LH4, a Thiosulfate-Oxidizing Alphaproteobacterium Isolated from Gulf of Mexico Continental Slope Sediments.</title>
        <authorList>
            <person name="Flood B.E."/>
            <person name="Bailey J.V."/>
            <person name="Leprich D."/>
        </authorList>
    </citation>
    <scope>NUCLEOTIDE SEQUENCE [LARGE SCALE GENOMIC DNA]</scope>
    <source>
        <strain evidence="2 3">LH4</strain>
    </source>
</reference>
<evidence type="ECO:0000313" key="2">
    <source>
        <dbReference type="EMBL" id="AVW91982.1"/>
    </source>
</evidence>
<evidence type="ECO:0000313" key="3">
    <source>
        <dbReference type="Proteomes" id="UP000241447"/>
    </source>
</evidence>
<name>A0A2R4M4L4_9RHOB</name>
<dbReference type="EMBL" id="CP028475">
    <property type="protein sequence ID" value="AVW91982.1"/>
    <property type="molecule type" value="Genomic_DNA"/>
</dbReference>
<dbReference type="InterPro" id="IPR009492">
    <property type="entry name" value="TniQ"/>
</dbReference>
<dbReference type="AlphaFoldDB" id="A0A2R4M4L4"/>
<dbReference type="Proteomes" id="UP000241447">
    <property type="component" value="Chromosome"/>
</dbReference>
<accession>A0A2R4M4L4</accession>
<evidence type="ECO:0000259" key="1">
    <source>
        <dbReference type="Pfam" id="PF06527"/>
    </source>
</evidence>
<organism evidence="2 3">
    <name type="scientific">Celeribacter baekdonensis</name>
    <dbReference type="NCBI Taxonomy" id="875171"/>
    <lineage>
        <taxon>Bacteria</taxon>
        <taxon>Pseudomonadati</taxon>
        <taxon>Pseudomonadota</taxon>
        <taxon>Alphaproteobacteria</taxon>
        <taxon>Rhodobacterales</taxon>
        <taxon>Roseobacteraceae</taxon>
        <taxon>Celeribacter</taxon>
    </lineage>
</organism>
<dbReference type="OrthoDB" id="7595282at2"/>
<gene>
    <name evidence="2" type="ORF">DA792_13600</name>
</gene>
<sequence>MPLLPKLEALPGESMTSYLNRVARFHGNVPLTKFLDMIELPRHEILAPGLKTIERVSRLTGAQLWRLERMTFLHNGQRRRSIGGQLVQAEFVDTGARRFCPRCLLEDLASGGPSDGMPVGRIVWQIKATQVCHRHNLVLKRRSIRVWTQFSQHLIAKIWTIDRKLRFNFSYLVVSLRMSFMRQKNRSTRFRWA</sequence>
<protein>
    <recommendedName>
        <fullName evidence="1">TniQ domain-containing protein</fullName>
    </recommendedName>
</protein>
<dbReference type="Pfam" id="PF06527">
    <property type="entry name" value="TniQ"/>
    <property type="match status" value="1"/>
</dbReference>
<dbReference type="KEGG" id="cbak:DA792_13600"/>
<proteinExistence type="predicted"/>